<dbReference type="PROSITE" id="PS50109">
    <property type="entry name" value="HIS_KIN"/>
    <property type="match status" value="1"/>
</dbReference>
<dbReference type="PANTHER" id="PTHR43065">
    <property type="entry name" value="SENSOR HISTIDINE KINASE"/>
    <property type="match status" value="1"/>
</dbReference>
<dbReference type="InterPro" id="IPR003660">
    <property type="entry name" value="HAMP_dom"/>
</dbReference>
<dbReference type="GO" id="GO:0007165">
    <property type="term" value="P:signal transduction"/>
    <property type="evidence" value="ECO:0007669"/>
    <property type="project" value="InterPro"/>
</dbReference>
<name>A0A7Z8KQG9_9EURY</name>
<feature type="domain" description="HAMP" evidence="8">
    <location>
        <begin position="297"/>
        <end position="350"/>
    </location>
</feature>
<reference evidence="9 10" key="1">
    <citation type="submission" date="2019-06" db="EMBL/GenBank/DDBJ databases">
        <title>Draft genome sequence of Methanolobus vulcani B1d.</title>
        <authorList>
            <person name="Creighbaum A.J."/>
            <person name="Ticak T."/>
            <person name="Hariraju D."/>
            <person name="Arivett B.A."/>
            <person name="Ferguson D.J.Jr."/>
        </authorList>
    </citation>
    <scope>NUCLEOTIDE SEQUENCE [LARGE SCALE GENOMIC DNA]</scope>
    <source>
        <strain evidence="9 10">B1d</strain>
    </source>
</reference>
<dbReference type="Gene3D" id="3.30.450.20">
    <property type="entry name" value="PAS domain"/>
    <property type="match status" value="1"/>
</dbReference>
<accession>A0A7Z8KQG9</accession>
<keyword evidence="6" id="KW-1133">Transmembrane helix</keyword>
<comment type="caution">
    <text evidence="9">The sequence shown here is derived from an EMBL/GenBank/DDBJ whole genome shotgun (WGS) entry which is preliminary data.</text>
</comment>
<dbReference type="GO" id="GO:0016020">
    <property type="term" value="C:membrane"/>
    <property type="evidence" value="ECO:0007669"/>
    <property type="project" value="InterPro"/>
</dbReference>
<evidence type="ECO:0000259" key="7">
    <source>
        <dbReference type="PROSITE" id="PS50109"/>
    </source>
</evidence>
<dbReference type="Pfam" id="PF05228">
    <property type="entry name" value="CHASE4"/>
    <property type="match status" value="1"/>
</dbReference>
<dbReference type="AlphaFoldDB" id="A0A7Z8KQG9"/>
<evidence type="ECO:0000256" key="4">
    <source>
        <dbReference type="ARBA" id="ARBA00022679"/>
    </source>
</evidence>
<proteinExistence type="predicted"/>
<organism evidence="9 10">
    <name type="scientific">Methanolobus vulcani</name>
    <dbReference type="NCBI Taxonomy" id="38026"/>
    <lineage>
        <taxon>Archaea</taxon>
        <taxon>Methanobacteriati</taxon>
        <taxon>Methanobacteriota</taxon>
        <taxon>Stenosarchaea group</taxon>
        <taxon>Methanomicrobia</taxon>
        <taxon>Methanosarcinales</taxon>
        <taxon>Methanosarcinaceae</taxon>
        <taxon>Methanolobus</taxon>
    </lineage>
</organism>
<keyword evidence="10" id="KW-1185">Reference proteome</keyword>
<dbReference type="InterPro" id="IPR035965">
    <property type="entry name" value="PAS-like_dom_sf"/>
</dbReference>
<dbReference type="SUPFAM" id="SSF55874">
    <property type="entry name" value="ATPase domain of HSP90 chaperone/DNA topoisomerase II/histidine kinase"/>
    <property type="match status" value="1"/>
</dbReference>
<dbReference type="SMART" id="SM00387">
    <property type="entry name" value="HATPase_c"/>
    <property type="match status" value="1"/>
</dbReference>
<evidence type="ECO:0000259" key="8">
    <source>
        <dbReference type="PROSITE" id="PS50885"/>
    </source>
</evidence>
<evidence type="ECO:0000256" key="5">
    <source>
        <dbReference type="ARBA" id="ARBA00022777"/>
    </source>
</evidence>
<evidence type="ECO:0000313" key="9">
    <source>
        <dbReference type="EMBL" id="TQD27635.1"/>
    </source>
</evidence>
<dbReference type="SUPFAM" id="SSF55785">
    <property type="entry name" value="PYP-like sensor domain (PAS domain)"/>
    <property type="match status" value="1"/>
</dbReference>
<dbReference type="InterPro" id="IPR007892">
    <property type="entry name" value="CHASE4"/>
</dbReference>
<dbReference type="Pfam" id="PF07568">
    <property type="entry name" value="HisKA_2"/>
    <property type="match status" value="1"/>
</dbReference>
<comment type="catalytic activity">
    <reaction evidence="1">
        <text>ATP + protein L-histidine = ADP + protein N-phospho-L-histidine.</text>
        <dbReference type="EC" id="2.7.13.3"/>
    </reaction>
</comment>
<feature type="transmembrane region" description="Helical" evidence="6">
    <location>
        <begin position="272"/>
        <end position="295"/>
    </location>
</feature>
<evidence type="ECO:0000256" key="3">
    <source>
        <dbReference type="ARBA" id="ARBA00022553"/>
    </source>
</evidence>
<dbReference type="Proteomes" id="UP000319335">
    <property type="component" value="Unassembled WGS sequence"/>
</dbReference>
<keyword evidence="6" id="KW-0812">Transmembrane</keyword>
<dbReference type="Pfam" id="PF00672">
    <property type="entry name" value="HAMP"/>
    <property type="match status" value="1"/>
</dbReference>
<dbReference type="PROSITE" id="PS50885">
    <property type="entry name" value="HAMP"/>
    <property type="match status" value="1"/>
</dbReference>
<dbReference type="SMART" id="SM00304">
    <property type="entry name" value="HAMP"/>
    <property type="match status" value="1"/>
</dbReference>
<dbReference type="InterPro" id="IPR005467">
    <property type="entry name" value="His_kinase_dom"/>
</dbReference>
<dbReference type="Pfam" id="PF02518">
    <property type="entry name" value="HATPase_c"/>
    <property type="match status" value="1"/>
</dbReference>
<dbReference type="RefSeq" id="WP_154808764.1">
    <property type="nucleotide sequence ID" value="NZ_VIAQ01000008.1"/>
</dbReference>
<dbReference type="GO" id="GO:0004673">
    <property type="term" value="F:protein histidine kinase activity"/>
    <property type="evidence" value="ECO:0007669"/>
    <property type="project" value="UniProtKB-EC"/>
</dbReference>
<dbReference type="InterPro" id="IPR036890">
    <property type="entry name" value="HATPase_C_sf"/>
</dbReference>
<sequence length="679" mass="77868">MATLQKKTLGIIGATLIGLILFIYLSSHSIVIDSYDKLEEEDAIKNAICVKNMLILDSQDLENKAADWSVWNETYYFIQGNSSDYAEKYLMDETFHNQRLDFMFFYNETGTLVFEKSIENNNTSAIIELEEHLKSNPYLLEHTDYSSRITGFLVFDKKPLMITSQPVVKSDLSGPIAGTVIMGRFIDQDEITRLHETTNLIVNLENITNTNNTNITKNISFLREDFSNRSIVTVTDDTRIYSYVNFNDVYGNNAFSIEIGMLRNIHQQGVNAINYFLVVLVLTGIVFGAVIILLLERSHISHLKKLRNEVGEIAKNSDIAKRVSNGGSDELSSLSDSINKMLESLEKSQRLVVKRDATINAILQAMPDMMFQVKQDGTICNYKLSTDNCIYESPETDLNITLEDMLPAHIAEMELDIIEEALRTNKTHTMHYTMPVKREMRDFEVRFVVIGDDEVLAVVKDITEIKQAEEMRRKDILLKEVHHRVKNNLQIISSMLRLQSRKFTDRETIEAFRKSQNRAKSMAIAHEKLYQSTDLENIELFSYIETLSKYLLNTYDYDPENIKINIKIKNVTQDIDTAIPLGLIINEIVSNSLKHAFEDHKGEIFIEIVPGLDGQYMLTIRDNGIGFPEDLDFMNTDSLGMQLVVSLVEQIEGSIELIRGNGTEFRIKYKELSYKRRDY</sequence>
<gene>
    <name evidence="9" type="ORF">FKV42_02945</name>
</gene>
<dbReference type="OrthoDB" id="8127at2157"/>
<evidence type="ECO:0000256" key="6">
    <source>
        <dbReference type="SAM" id="Phobius"/>
    </source>
</evidence>
<evidence type="ECO:0000256" key="1">
    <source>
        <dbReference type="ARBA" id="ARBA00000085"/>
    </source>
</evidence>
<dbReference type="EMBL" id="VIAQ01000008">
    <property type="protein sequence ID" value="TQD27635.1"/>
    <property type="molecule type" value="Genomic_DNA"/>
</dbReference>
<protein>
    <recommendedName>
        <fullName evidence="2">histidine kinase</fullName>
        <ecNumber evidence="2">2.7.13.3</ecNumber>
    </recommendedName>
</protein>
<dbReference type="Gene3D" id="6.10.340.10">
    <property type="match status" value="1"/>
</dbReference>
<evidence type="ECO:0000313" key="10">
    <source>
        <dbReference type="Proteomes" id="UP000319335"/>
    </source>
</evidence>
<keyword evidence="5" id="KW-0418">Kinase</keyword>
<evidence type="ECO:0000256" key="2">
    <source>
        <dbReference type="ARBA" id="ARBA00012438"/>
    </source>
</evidence>
<keyword evidence="4" id="KW-0808">Transferase</keyword>
<keyword evidence="6" id="KW-0472">Membrane</keyword>
<feature type="domain" description="Histidine kinase" evidence="7">
    <location>
        <begin position="480"/>
        <end position="673"/>
    </location>
</feature>
<keyword evidence="3" id="KW-0597">Phosphoprotein</keyword>
<dbReference type="EC" id="2.7.13.3" evidence="2"/>
<dbReference type="InterPro" id="IPR011495">
    <property type="entry name" value="Sig_transdc_His_kin_sub2_dim/P"/>
</dbReference>
<dbReference type="PANTHER" id="PTHR43065:SF23">
    <property type="entry name" value="SENSOR HISTIDINE KINASE PDTAS"/>
    <property type="match status" value="1"/>
</dbReference>
<dbReference type="Gene3D" id="3.30.565.10">
    <property type="entry name" value="Histidine kinase-like ATPase, C-terminal domain"/>
    <property type="match status" value="1"/>
</dbReference>
<dbReference type="InterPro" id="IPR003594">
    <property type="entry name" value="HATPase_dom"/>
</dbReference>
<feature type="transmembrane region" description="Helical" evidence="6">
    <location>
        <begin position="9"/>
        <end position="27"/>
    </location>
</feature>